<evidence type="ECO:0000313" key="3">
    <source>
        <dbReference type="Proteomes" id="UP001054821"/>
    </source>
</evidence>
<reference evidence="2 3" key="1">
    <citation type="journal article" date="2022" name="G3 (Bethesda)">
        <title>Whole-genome sequence and methylome profiling of the almond [Prunus dulcis (Mill.) D.A. Webb] cultivar 'Nonpareil'.</title>
        <authorList>
            <person name="D'Amico-Willman K.M."/>
            <person name="Ouma W.Z."/>
            <person name="Meulia T."/>
            <person name="Sideli G.M."/>
            <person name="Gradziel T.M."/>
            <person name="Fresnedo-Ramirez J."/>
        </authorList>
    </citation>
    <scope>NUCLEOTIDE SEQUENCE [LARGE SCALE GENOMIC DNA]</scope>
    <source>
        <strain evidence="2">Clone GOH B32 T37-40</strain>
    </source>
</reference>
<proteinExistence type="predicted"/>
<feature type="chain" id="PRO_5042227368" description="Secreted protein" evidence="1">
    <location>
        <begin position="17"/>
        <end position="106"/>
    </location>
</feature>
<accession>A0AAD4ZSF0</accession>
<dbReference type="PROSITE" id="PS51257">
    <property type="entry name" value="PROKAR_LIPOPROTEIN"/>
    <property type="match status" value="1"/>
</dbReference>
<evidence type="ECO:0000313" key="2">
    <source>
        <dbReference type="EMBL" id="KAI5353292.1"/>
    </source>
</evidence>
<gene>
    <name evidence="2" type="ORF">L3X38_006185</name>
</gene>
<feature type="signal peptide" evidence="1">
    <location>
        <begin position="1"/>
        <end position="16"/>
    </location>
</feature>
<dbReference type="EMBL" id="JAJFAZ020000001">
    <property type="protein sequence ID" value="KAI5353292.1"/>
    <property type="molecule type" value="Genomic_DNA"/>
</dbReference>
<name>A0AAD4ZSF0_PRUDU</name>
<evidence type="ECO:0008006" key="4">
    <source>
        <dbReference type="Google" id="ProtNLM"/>
    </source>
</evidence>
<protein>
    <recommendedName>
        <fullName evidence="4">Secreted protein</fullName>
    </recommendedName>
</protein>
<comment type="caution">
    <text evidence="2">The sequence shown here is derived from an EMBL/GenBank/DDBJ whole genome shotgun (WGS) entry which is preliminary data.</text>
</comment>
<keyword evidence="1" id="KW-0732">Signal</keyword>
<organism evidence="2 3">
    <name type="scientific">Prunus dulcis</name>
    <name type="common">Almond</name>
    <name type="synonym">Amygdalus dulcis</name>
    <dbReference type="NCBI Taxonomy" id="3755"/>
    <lineage>
        <taxon>Eukaryota</taxon>
        <taxon>Viridiplantae</taxon>
        <taxon>Streptophyta</taxon>
        <taxon>Embryophyta</taxon>
        <taxon>Tracheophyta</taxon>
        <taxon>Spermatophyta</taxon>
        <taxon>Magnoliopsida</taxon>
        <taxon>eudicotyledons</taxon>
        <taxon>Gunneridae</taxon>
        <taxon>Pentapetalae</taxon>
        <taxon>rosids</taxon>
        <taxon>fabids</taxon>
        <taxon>Rosales</taxon>
        <taxon>Rosaceae</taxon>
        <taxon>Amygdaloideae</taxon>
        <taxon>Amygdaleae</taxon>
        <taxon>Prunus</taxon>
    </lineage>
</organism>
<keyword evidence="3" id="KW-1185">Reference proteome</keyword>
<evidence type="ECO:0000256" key="1">
    <source>
        <dbReference type="SAM" id="SignalP"/>
    </source>
</evidence>
<dbReference type="AlphaFoldDB" id="A0AAD4ZSF0"/>
<sequence>MRLLLLCCATPPLGCSCSQAIRQLELQHSCIGPWPPLPPQGPGTDVTAHDGAAIHGYLNTVPVLEQIYPLPHFPSHLAYAPVYASNGALAHMHLGPMHATLPRLRS</sequence>
<dbReference type="Proteomes" id="UP001054821">
    <property type="component" value="Chromosome 1"/>
</dbReference>